<dbReference type="EMBL" id="AGSI01000002">
    <property type="protein sequence ID" value="EIE26278.1"/>
    <property type="molecule type" value="Genomic_DNA"/>
</dbReference>
<dbReference type="RefSeq" id="XP_005650822.1">
    <property type="nucleotide sequence ID" value="XM_005650765.1"/>
</dbReference>
<gene>
    <name evidence="3" type="ORF">COCSUDRAFT_58819</name>
</gene>
<evidence type="ECO:0000313" key="4">
    <source>
        <dbReference type="Proteomes" id="UP000007264"/>
    </source>
</evidence>
<name>I0Z6K9_COCSC</name>
<dbReference type="GeneID" id="17044288"/>
<dbReference type="Proteomes" id="UP000007264">
    <property type="component" value="Unassembled WGS sequence"/>
</dbReference>
<proteinExistence type="predicted"/>
<keyword evidence="1" id="KW-0175">Coiled coil</keyword>
<accession>I0Z6K9</accession>
<feature type="coiled-coil region" evidence="1">
    <location>
        <begin position="374"/>
        <end position="411"/>
    </location>
</feature>
<feature type="region of interest" description="Disordered" evidence="2">
    <location>
        <begin position="437"/>
        <end position="459"/>
    </location>
</feature>
<protein>
    <submittedName>
        <fullName evidence="3">Uncharacterized protein</fullName>
    </submittedName>
</protein>
<evidence type="ECO:0000313" key="3">
    <source>
        <dbReference type="EMBL" id="EIE26278.1"/>
    </source>
</evidence>
<comment type="caution">
    <text evidence="3">The sequence shown here is derived from an EMBL/GenBank/DDBJ whole genome shotgun (WGS) entry which is preliminary data.</text>
</comment>
<keyword evidence="4" id="KW-1185">Reference proteome</keyword>
<evidence type="ECO:0000256" key="1">
    <source>
        <dbReference type="SAM" id="Coils"/>
    </source>
</evidence>
<dbReference type="AlphaFoldDB" id="I0Z6K9"/>
<evidence type="ECO:0000256" key="2">
    <source>
        <dbReference type="SAM" id="MobiDB-lite"/>
    </source>
</evidence>
<feature type="coiled-coil region" evidence="1">
    <location>
        <begin position="134"/>
        <end position="161"/>
    </location>
</feature>
<reference evidence="3 4" key="1">
    <citation type="journal article" date="2012" name="Genome Biol.">
        <title>The genome of the polar eukaryotic microalga coccomyxa subellipsoidea reveals traits of cold adaptation.</title>
        <authorList>
            <person name="Blanc G."/>
            <person name="Agarkova I."/>
            <person name="Grimwood J."/>
            <person name="Kuo A."/>
            <person name="Brueggeman A."/>
            <person name="Dunigan D."/>
            <person name="Gurnon J."/>
            <person name="Ladunga I."/>
            <person name="Lindquist E."/>
            <person name="Lucas S."/>
            <person name="Pangilinan J."/>
            <person name="Proschold T."/>
            <person name="Salamov A."/>
            <person name="Schmutz J."/>
            <person name="Weeks D."/>
            <person name="Yamada T."/>
            <person name="Claverie J.M."/>
            <person name="Grigoriev I."/>
            <person name="Van Etten J."/>
            <person name="Lomsadze A."/>
            <person name="Borodovsky M."/>
        </authorList>
    </citation>
    <scope>NUCLEOTIDE SEQUENCE [LARGE SCALE GENOMIC DNA]</scope>
    <source>
        <strain evidence="3 4">C-169</strain>
    </source>
</reference>
<dbReference type="KEGG" id="csl:COCSUDRAFT_58819"/>
<feature type="region of interest" description="Disordered" evidence="2">
    <location>
        <begin position="212"/>
        <end position="242"/>
    </location>
</feature>
<sequence length="459" mass="50511">MAAKSPSKAEGVSEGPRAPKTALEMSAIWTLDSTGVQQRMLAPSQALGTQAQPNMAPPQTYEPQSLSPKFLFLVLRKANQNAVDVIRNLLQALKYGTGMMELEAQAERAIALMEKGVGRLNQLEAYQIGASKMLHKVLAEIADKERELAGAYQELGVLQEDLQDRSHELEGTEMKLARYVQQLKKSKMTAARLDGRLTFLMKAFESQNAFSKQIPSAQQAPAATEPADEATEGVSEGQRAPKITLKMPASCLQDSSGVKQRFLAPSQSLGTPAQPNAATPPTYEHEPLSSEFLFQVLQKANQNAKDVIKNLLQALKYGTRTVELGSQADRAVELLEKGVDRLNQLEAFQIETSKKLDEVLADLGDKEGELAAVYQELSILQEDLEDRSNELEDSEEKLGRYLSQLKKTRLRAARLDGDFMYLMREFKKQDAFSKKSTIAQQAPAASKPADEATDGNNLV</sequence>
<organism evidence="3 4">
    <name type="scientific">Coccomyxa subellipsoidea (strain C-169)</name>
    <name type="common">Green microalga</name>
    <dbReference type="NCBI Taxonomy" id="574566"/>
    <lineage>
        <taxon>Eukaryota</taxon>
        <taxon>Viridiplantae</taxon>
        <taxon>Chlorophyta</taxon>
        <taxon>core chlorophytes</taxon>
        <taxon>Trebouxiophyceae</taxon>
        <taxon>Trebouxiophyceae incertae sedis</taxon>
        <taxon>Coccomyxaceae</taxon>
        <taxon>Coccomyxa</taxon>
        <taxon>Coccomyxa subellipsoidea</taxon>
    </lineage>
</organism>